<keyword evidence="4" id="KW-1185">Reference proteome</keyword>
<dbReference type="Pfam" id="PF07853">
    <property type="entry name" value="DUF1648"/>
    <property type="match status" value="1"/>
</dbReference>
<evidence type="ECO:0000256" key="1">
    <source>
        <dbReference type="SAM" id="Phobius"/>
    </source>
</evidence>
<sequence>MSIEFFVSRTWRYASIIAFIVFLLFTYRGLPDSTAVHFNESGRGDGFLPKDEVFYLFVGIMLGINILLILLAKSVEKLPVRAWSWLPNKKWIEEPKQLNESISNWFNFLPAIINTFLILVLRVLLLLNDERTFDSSYTYLIIIGLVLMIAWLFYLPVKLLYTNPEVKAEY</sequence>
<feature type="transmembrane region" description="Helical" evidence="1">
    <location>
        <begin position="137"/>
        <end position="157"/>
    </location>
</feature>
<feature type="domain" description="DUF1648" evidence="2">
    <location>
        <begin position="16"/>
        <end position="62"/>
    </location>
</feature>
<keyword evidence="1" id="KW-0812">Transmembrane</keyword>
<proteinExistence type="predicted"/>
<feature type="transmembrane region" description="Helical" evidence="1">
    <location>
        <begin position="105"/>
        <end position="125"/>
    </location>
</feature>
<keyword evidence="1" id="KW-0472">Membrane</keyword>
<dbReference type="InterPro" id="IPR012867">
    <property type="entry name" value="DUF1648"/>
</dbReference>
<reference evidence="3 4" key="1">
    <citation type="submission" date="2016-10" db="EMBL/GenBank/DDBJ databases">
        <authorList>
            <person name="de Groot N.N."/>
        </authorList>
    </citation>
    <scope>NUCLEOTIDE SEQUENCE [LARGE SCALE GENOMIC DNA]</scope>
    <source>
        <strain evidence="4">E92,LMG 26720,CCM 7988</strain>
    </source>
</reference>
<feature type="transmembrane region" description="Helical" evidence="1">
    <location>
        <begin position="12"/>
        <end position="30"/>
    </location>
</feature>
<evidence type="ECO:0000259" key="2">
    <source>
        <dbReference type="Pfam" id="PF07853"/>
    </source>
</evidence>
<evidence type="ECO:0000313" key="3">
    <source>
        <dbReference type="EMBL" id="SFQ51045.1"/>
    </source>
</evidence>
<dbReference type="EMBL" id="FOXH01000025">
    <property type="protein sequence ID" value="SFQ51045.1"/>
    <property type="molecule type" value="Genomic_DNA"/>
</dbReference>
<protein>
    <recommendedName>
        <fullName evidence="2">DUF1648 domain-containing protein</fullName>
    </recommendedName>
</protein>
<evidence type="ECO:0000313" key="4">
    <source>
        <dbReference type="Proteomes" id="UP000199306"/>
    </source>
</evidence>
<dbReference type="OrthoDB" id="957639at2"/>
<keyword evidence="1" id="KW-1133">Transmembrane helix</keyword>
<organism evidence="3 4">
    <name type="scientific">Pseudarcicella hirudinis</name>
    <dbReference type="NCBI Taxonomy" id="1079859"/>
    <lineage>
        <taxon>Bacteria</taxon>
        <taxon>Pseudomonadati</taxon>
        <taxon>Bacteroidota</taxon>
        <taxon>Cytophagia</taxon>
        <taxon>Cytophagales</taxon>
        <taxon>Flectobacillaceae</taxon>
        <taxon>Pseudarcicella</taxon>
    </lineage>
</organism>
<dbReference type="RefSeq" id="WP_092019865.1">
    <property type="nucleotide sequence ID" value="NZ_FOXH01000025.1"/>
</dbReference>
<accession>A0A1I5Z408</accession>
<dbReference type="Proteomes" id="UP000199306">
    <property type="component" value="Unassembled WGS sequence"/>
</dbReference>
<gene>
    <name evidence="3" type="ORF">SAMN04515674_1259</name>
</gene>
<feature type="transmembrane region" description="Helical" evidence="1">
    <location>
        <begin position="53"/>
        <end position="72"/>
    </location>
</feature>
<name>A0A1I5Z408_9BACT</name>
<dbReference type="STRING" id="1079859.SAMN04515674_1259"/>
<dbReference type="AlphaFoldDB" id="A0A1I5Z408"/>